<dbReference type="SUPFAM" id="SSF52080">
    <property type="entry name" value="Ribosomal proteins L15p and L18e"/>
    <property type="match status" value="1"/>
</dbReference>
<evidence type="ECO:0000256" key="2">
    <source>
        <dbReference type="ARBA" id="ARBA00022980"/>
    </source>
</evidence>
<dbReference type="InterPro" id="IPR001196">
    <property type="entry name" value="Ribosomal_uL15_CS"/>
</dbReference>
<comment type="function">
    <text evidence="4">Binds to the 23S rRNA.</text>
</comment>
<accession>A0A2M6WDF2</accession>
<name>A0A2M6WDF2_9BACT</name>
<dbReference type="Pfam" id="PF00828">
    <property type="entry name" value="Ribosomal_L27A"/>
    <property type="match status" value="1"/>
</dbReference>
<dbReference type="NCBIfam" id="TIGR01071">
    <property type="entry name" value="rplO_bact"/>
    <property type="match status" value="1"/>
</dbReference>
<dbReference type="GO" id="GO:0006412">
    <property type="term" value="P:translation"/>
    <property type="evidence" value="ECO:0007669"/>
    <property type="project" value="UniProtKB-UniRule"/>
</dbReference>
<dbReference type="PANTHER" id="PTHR12934">
    <property type="entry name" value="50S RIBOSOMAL PROTEIN L15"/>
    <property type="match status" value="1"/>
</dbReference>
<evidence type="ECO:0000256" key="4">
    <source>
        <dbReference type="HAMAP-Rule" id="MF_01341"/>
    </source>
</evidence>
<dbReference type="PROSITE" id="PS00475">
    <property type="entry name" value="RIBOSOMAL_L15"/>
    <property type="match status" value="1"/>
</dbReference>
<keyword evidence="2 4" id="KW-0689">Ribosomal protein</keyword>
<feature type="compositionally biased region" description="Gly residues" evidence="6">
    <location>
        <begin position="24"/>
        <end position="36"/>
    </location>
</feature>
<reference evidence="9" key="1">
    <citation type="submission" date="2017-09" db="EMBL/GenBank/DDBJ databases">
        <title>Depth-based differentiation of microbial function through sediment-hosted aquifers and enrichment of novel symbionts in the deep terrestrial subsurface.</title>
        <authorList>
            <person name="Probst A.J."/>
            <person name="Ladd B."/>
            <person name="Jarett J.K."/>
            <person name="Geller-Mcgrath D.E."/>
            <person name="Sieber C.M.K."/>
            <person name="Emerson J.B."/>
            <person name="Anantharaman K."/>
            <person name="Thomas B.C."/>
            <person name="Malmstrom R."/>
            <person name="Stieglmeier M."/>
            <person name="Klingl A."/>
            <person name="Woyke T."/>
            <person name="Ryan C.M."/>
            <person name="Banfield J.F."/>
        </authorList>
    </citation>
    <scope>NUCLEOTIDE SEQUENCE [LARGE SCALE GENOMIC DNA]</scope>
</reference>
<feature type="region of interest" description="Disordered" evidence="6">
    <location>
        <begin position="1"/>
        <end position="48"/>
    </location>
</feature>
<dbReference type="AlphaFoldDB" id="A0A2M6WDF2"/>
<comment type="caution">
    <text evidence="8">The sequence shown here is derived from an EMBL/GenBank/DDBJ whole genome shotgun (WGS) entry which is preliminary data.</text>
</comment>
<keyword evidence="4" id="KW-0694">RNA-binding</keyword>
<gene>
    <name evidence="4" type="primary">rplO</name>
    <name evidence="8" type="ORF">COU22_00125</name>
</gene>
<dbReference type="InterPro" id="IPR030878">
    <property type="entry name" value="Ribosomal_uL15"/>
</dbReference>
<keyword evidence="3 4" id="KW-0687">Ribonucleoprotein</keyword>
<dbReference type="Proteomes" id="UP000230543">
    <property type="component" value="Unassembled WGS sequence"/>
</dbReference>
<evidence type="ECO:0000313" key="8">
    <source>
        <dbReference type="EMBL" id="PIT90793.1"/>
    </source>
</evidence>
<dbReference type="GO" id="GO:0022625">
    <property type="term" value="C:cytosolic large ribosomal subunit"/>
    <property type="evidence" value="ECO:0007669"/>
    <property type="project" value="TreeGrafter"/>
</dbReference>
<evidence type="ECO:0000256" key="5">
    <source>
        <dbReference type="RuleBase" id="RU003888"/>
    </source>
</evidence>
<protein>
    <recommendedName>
        <fullName evidence="4">Large ribosomal subunit protein uL15</fullName>
    </recommendedName>
</protein>
<dbReference type="EMBL" id="PFBO01000009">
    <property type="protein sequence ID" value="PIT90793.1"/>
    <property type="molecule type" value="Genomic_DNA"/>
</dbReference>
<evidence type="ECO:0000256" key="6">
    <source>
        <dbReference type="SAM" id="MobiDB-lite"/>
    </source>
</evidence>
<feature type="domain" description="Large ribosomal subunit protein uL15/eL18" evidence="7">
    <location>
        <begin position="76"/>
        <end position="145"/>
    </location>
</feature>
<comment type="similarity">
    <text evidence="1 4 5">Belongs to the universal ribosomal protein uL15 family.</text>
</comment>
<sequence length="166" mass="17883">MLGLHNLKTSQGAKTKKRRLGRGNASGRGNYSGRGMKGQKARSGGKSGLTLRGVKTYIQRIPKQRGFNSSRPKKEEVSLGTLSTHFESGQIVTPRALLNKGLIRTVKNGVKILGVGTINKKLNVQANAFSKKAQEEIIKAGGQAEIIVKKLKETDNKTANKSASTK</sequence>
<dbReference type="HAMAP" id="MF_01341">
    <property type="entry name" value="Ribosomal_uL15"/>
    <property type="match status" value="1"/>
</dbReference>
<dbReference type="InterPro" id="IPR036227">
    <property type="entry name" value="Ribosomal_uL15/eL18_sf"/>
</dbReference>
<dbReference type="PANTHER" id="PTHR12934:SF11">
    <property type="entry name" value="LARGE RIBOSOMAL SUBUNIT PROTEIN UL15M"/>
    <property type="match status" value="1"/>
</dbReference>
<evidence type="ECO:0000256" key="3">
    <source>
        <dbReference type="ARBA" id="ARBA00023274"/>
    </source>
</evidence>
<evidence type="ECO:0000313" key="9">
    <source>
        <dbReference type="Proteomes" id="UP000230543"/>
    </source>
</evidence>
<dbReference type="GO" id="GO:0003735">
    <property type="term" value="F:structural constituent of ribosome"/>
    <property type="evidence" value="ECO:0007669"/>
    <property type="project" value="InterPro"/>
</dbReference>
<dbReference type="GO" id="GO:0019843">
    <property type="term" value="F:rRNA binding"/>
    <property type="evidence" value="ECO:0007669"/>
    <property type="project" value="UniProtKB-UniRule"/>
</dbReference>
<evidence type="ECO:0000259" key="7">
    <source>
        <dbReference type="Pfam" id="PF00828"/>
    </source>
</evidence>
<dbReference type="Gene3D" id="3.100.10.10">
    <property type="match status" value="1"/>
</dbReference>
<dbReference type="InterPro" id="IPR005749">
    <property type="entry name" value="Ribosomal_uL15_bac-type"/>
</dbReference>
<comment type="subunit">
    <text evidence="4">Part of the 50S ribosomal subunit.</text>
</comment>
<proteinExistence type="inferred from homology"/>
<keyword evidence="4" id="KW-0699">rRNA-binding</keyword>
<dbReference type="InterPro" id="IPR021131">
    <property type="entry name" value="Ribosomal_uL15/eL18"/>
</dbReference>
<organism evidence="8 9">
    <name type="scientific">Candidatus Komeilibacteria bacterium CG10_big_fil_rev_8_21_14_0_10_41_13</name>
    <dbReference type="NCBI Taxonomy" id="1974476"/>
    <lineage>
        <taxon>Bacteria</taxon>
        <taxon>Candidatus Komeiliibacteriota</taxon>
    </lineage>
</organism>
<evidence type="ECO:0000256" key="1">
    <source>
        <dbReference type="ARBA" id="ARBA00007320"/>
    </source>
</evidence>